<dbReference type="InterPro" id="IPR036770">
    <property type="entry name" value="Ankyrin_rpt-contain_sf"/>
</dbReference>
<dbReference type="AlphaFoldDB" id="A0A3N0I3D2"/>
<dbReference type="EMBL" id="RJQC01000001">
    <property type="protein sequence ID" value="RNM31524.1"/>
    <property type="molecule type" value="Genomic_DNA"/>
</dbReference>
<name>A0A3N0I3D2_9FIRM</name>
<dbReference type="OrthoDB" id="1642445at2"/>
<keyword evidence="2" id="KW-1185">Reference proteome</keyword>
<organism evidence="1 2">
    <name type="scientific">Absicoccus porci</name>
    <dbReference type="NCBI Taxonomy" id="2486576"/>
    <lineage>
        <taxon>Bacteria</taxon>
        <taxon>Bacillati</taxon>
        <taxon>Bacillota</taxon>
        <taxon>Erysipelotrichia</taxon>
        <taxon>Erysipelotrichales</taxon>
        <taxon>Erysipelotrichaceae</taxon>
        <taxon>Absicoccus</taxon>
    </lineage>
</organism>
<reference evidence="1 2" key="1">
    <citation type="submission" date="2018-11" db="EMBL/GenBank/DDBJ databases">
        <title>Clostridium sp. nov., a member of the family Erysipelotrichaceae isolated from pig faeces.</title>
        <authorList>
            <person name="Chang Y.-H."/>
        </authorList>
    </citation>
    <scope>NUCLEOTIDE SEQUENCE [LARGE SCALE GENOMIC DNA]</scope>
    <source>
        <strain evidence="1 2">YH-panp20</strain>
    </source>
</reference>
<sequence>MSRKQLALRLLNAVWNENESEVLFCLKQGANPSWIFNGFPILMHAICTQNQKIIELLIDAGAKQTPEAFGFALEHGYESVIQPLVERGIIPKNFQSKKGFGEFPQRFAY</sequence>
<dbReference type="Proteomes" id="UP000276568">
    <property type="component" value="Unassembled WGS sequence"/>
</dbReference>
<accession>A0A3N0I3D2</accession>
<dbReference type="RefSeq" id="WP_128519687.1">
    <property type="nucleotide sequence ID" value="NZ_RJQC01000001.1"/>
</dbReference>
<comment type="caution">
    <text evidence="1">The sequence shown here is derived from an EMBL/GenBank/DDBJ whole genome shotgun (WGS) entry which is preliminary data.</text>
</comment>
<protein>
    <submittedName>
        <fullName evidence="1">Ankyrin repeat domain-containing protein</fullName>
    </submittedName>
</protein>
<dbReference type="Gene3D" id="1.25.40.20">
    <property type="entry name" value="Ankyrin repeat-containing domain"/>
    <property type="match status" value="1"/>
</dbReference>
<evidence type="ECO:0000313" key="2">
    <source>
        <dbReference type="Proteomes" id="UP000276568"/>
    </source>
</evidence>
<gene>
    <name evidence="1" type="ORF">EDX97_02915</name>
</gene>
<proteinExistence type="predicted"/>
<evidence type="ECO:0000313" key="1">
    <source>
        <dbReference type="EMBL" id="RNM31524.1"/>
    </source>
</evidence>
<dbReference type="SUPFAM" id="SSF48403">
    <property type="entry name" value="Ankyrin repeat"/>
    <property type="match status" value="1"/>
</dbReference>